<dbReference type="KEGG" id="dwd:DSCW_15100"/>
<evidence type="ECO:0000313" key="1">
    <source>
        <dbReference type="EMBL" id="BBO74093.1"/>
    </source>
</evidence>
<dbReference type="OrthoDB" id="5420426at2"/>
<dbReference type="RefSeq" id="WP_155303147.1">
    <property type="nucleotide sequence ID" value="NZ_AP021875.1"/>
</dbReference>
<dbReference type="Proteomes" id="UP000427769">
    <property type="component" value="Chromosome"/>
</dbReference>
<gene>
    <name evidence="1" type="ORF">DSCW_15100</name>
</gene>
<organism evidence="1 2">
    <name type="scientific">Desulfosarcina widdelii</name>
    <dbReference type="NCBI Taxonomy" id="947919"/>
    <lineage>
        <taxon>Bacteria</taxon>
        <taxon>Pseudomonadati</taxon>
        <taxon>Thermodesulfobacteriota</taxon>
        <taxon>Desulfobacteria</taxon>
        <taxon>Desulfobacterales</taxon>
        <taxon>Desulfosarcinaceae</taxon>
        <taxon>Desulfosarcina</taxon>
    </lineage>
</organism>
<reference evidence="1 2" key="1">
    <citation type="submission" date="2019-11" db="EMBL/GenBank/DDBJ databases">
        <title>Comparative genomics of hydrocarbon-degrading Desulfosarcina strains.</title>
        <authorList>
            <person name="Watanabe M."/>
            <person name="Kojima H."/>
            <person name="Fukui M."/>
        </authorList>
    </citation>
    <scope>NUCLEOTIDE SEQUENCE [LARGE SCALE GENOMIC DNA]</scope>
    <source>
        <strain evidence="1 2">PP31</strain>
    </source>
</reference>
<protein>
    <submittedName>
        <fullName evidence="1">Uncharacterized protein</fullName>
    </submittedName>
</protein>
<dbReference type="AlphaFoldDB" id="A0A5K7Z1X0"/>
<accession>A0A5K7Z1X0</accession>
<evidence type="ECO:0000313" key="2">
    <source>
        <dbReference type="Proteomes" id="UP000427769"/>
    </source>
</evidence>
<proteinExistence type="predicted"/>
<sequence length="118" mass="13420">MRQKYRICPMQEEKILNIKEFAVVEKDTKNVDSTMLREDHFSLICEQDYDYAAVVRSAAGGPGELVETLRTPNLYPIASYAEKIAESVIALIDEDTDHCIELFFDDNEMSVVDAPTLQ</sequence>
<dbReference type="EMBL" id="AP021875">
    <property type="protein sequence ID" value="BBO74093.1"/>
    <property type="molecule type" value="Genomic_DNA"/>
</dbReference>
<keyword evidence="2" id="KW-1185">Reference proteome</keyword>
<name>A0A5K7Z1X0_9BACT</name>